<dbReference type="PANTHER" id="PTHR45527:SF1">
    <property type="entry name" value="FATTY ACID SYNTHASE"/>
    <property type="match status" value="1"/>
</dbReference>
<feature type="domain" description="Carrier" evidence="3">
    <location>
        <begin position="2065"/>
        <end position="2140"/>
    </location>
</feature>
<dbReference type="Proteomes" id="UP000541636">
    <property type="component" value="Unassembled WGS sequence"/>
</dbReference>
<dbReference type="GO" id="GO:0003824">
    <property type="term" value="F:catalytic activity"/>
    <property type="evidence" value="ECO:0007669"/>
    <property type="project" value="InterPro"/>
</dbReference>
<dbReference type="Gene3D" id="3.30.559.10">
    <property type="entry name" value="Chloramphenicol acetyltransferase-like domain"/>
    <property type="match status" value="2"/>
</dbReference>
<dbReference type="SUPFAM" id="SSF56801">
    <property type="entry name" value="Acetyl-CoA synthetase-like"/>
    <property type="match status" value="2"/>
</dbReference>
<dbReference type="Pfam" id="PF00668">
    <property type="entry name" value="Condensation"/>
    <property type="match status" value="2"/>
</dbReference>
<sequence>MAENEARLADRKDTAVSTDRLSYAQERLWIIDKLVDDKTLYNASMRFSLEGPLDVSVFEEAFREIVRRHEILRTGFSTNDGSLRKVTGPTFEWSFHDMRSQPNAVENMRCEQRAVAARPFDLERPPLLRAALYRLAENHHEFLLTVHHIIFDGASIDILLQELERLYPAFLANCPSPLPSLTRQFADVAQAERMRISADRKEQMATYWRTALGHELPVLTLPADRPRPPVQSFRGNTLERSLDGKLVAALEATCKRERVTPFMVMLTAYSIWLCRYANQHEVVIGSPFALRGDQDTQGLIGFFVNTLAFRMEVDGRATFKELLHQARALCLRAYPHAEFPFGEVAGELDAGKELSHSPVFQAMLAVQNARPKVALSPSLRMSYCGELALDKARFDVSMVLDFLQDETVLSLVYSCDLFDPKTAQQMFDHFLVMLAGALQDPDIAADRLPLMSMSERQEWLSWSMPQNAPDIPDECLHRLFEQTALAQPDAVALRHHQCSLTYSDLNERANRLAGFLQSEGVLAGEIIGLCLPRTPDFVVSVLAAWKAGVAYVPLDPEQPETRHGYIVNDANIRHVLTESSRAAHFADIGACVLCLDEPDTRERIASAATLSATAFDPHALAYAIYTSGSTGEPKGVLVEHRAVSRLLGSPEAMGYDHETVMLQSINVAFDASVLETWGPLCCGGQLVLHPSQALDLSTLGELIVEKGINTLSMPASLLDLWSEQLRSNTGLRRIVVGGEALSEATVERLYALDEKVIIINHYGPTENGVLSSYYPIPRSVPAPVPIGLPVPGTQLLVLNDSGQPQPPGVVGELYAAGQGVARGYLGRPELTAEKFPAADPELAISAHWYRTGDLACWKVSASSGTALLHFMGRRDQQVKIRGFRIELGEIESQLRACPNVQDARVLVQKASNRDKQIVAYVMATEDSRGAWRDRLQENLPAYMVPAAFVIVSQWPLTQNGKLDLKALPVPDRNAYTARPFAEATSTTEFSVLAVWRDLLRLDRISIDDNFFDIGGNSLLATRLQNRLRAELGGNLSLREVFEAPTVRQLAQRLNVSPTHDDDAAAPPAPHSVLPPIATYGKCDHAPLSHAQQRLWFIHRLDSQSAQYHIPHRFSIDGKLDIDVLHAALSRLVARHAILRTVFDEMDGEARQIILEPSRFELPVHDLRELDTVERKSEAERRLHAEALRPFDLTRDVPFRVQLLCLDTHRHWLVMTLHHIAADAWSMGILQRELASLYKSFARGTPASLPTLALQYTDYAQWQRKWLDENALEAQLAFWRERLHDLPLLHALPLDRPRPLIQTYEGAVYEQVLPVDLISRLRQFAQTHDATLFMVLNSAFALLLSRYSGESDIVMGTPVANRRDEALVPLVGLFINTLVFRSDLSGNPTFLQLLERTRAFALDAYEHQDLPFELLVERLNPARNASYTPLFQVLFALQNTDAGEMILPGLDVNPIPFRERFAKFDLALNLQPNGENMLAEWEYNVDLFDAETIDQMASSYRVLLEAILDTPDRHVQQLPLLDAAGRDRVLALGNETDRPYPTEDCLHSLIERHVERTPDVTAVIHGDTTLSYAQLNREANRLAHYLRGLGVGPDTPVAIAMERGPALVIGLFAILKSGGAYVPLDAEYPEVRLATMLADSDPVAVLVDRATRRQIEAALSESAHLSHTHVVDLDSDHDAWSGENETNLPLRDIGLVSSHIAYIIYTSGSTGKPKGVMNEHRAIVNRLLWLQEAHELNAQDKFLQTAAIGFGASVFEIFWPLLAGSQLVLSEGQGHRDPGYLCDLIAREGVTTLFFVPSMLQAYLDHPSARNCTSVRHILSGGEPLPGALARRCREQLPNADLTHLYGSSETAVLSTSWDCTNNVIPDRVPIGTPGANTRIYILDELGRPVPRGVRGEIHVGGCQVARGYWRRPNLDAERFVEDPFHPETGARMCRTGDLGRQLPDGSIEHLGRNDFQIKIRGQRVELGDIEAQLRKFKGVRQAVVLARGNGDDLRLVAYLVPEQSPASRETLLSSLRMHLTSQLPSHMLPSAYVLLDELPQNANGKLDRSALPAPGDEEAESVVQEAENDLQRQLVELWEELLKQPHIGITCDFFAKGGHSLLALRLANSLRERFDYELELKAFFAAPTIQALAEAIHRHEKAKLAAQRFTESDLSDVIEF</sequence>
<dbReference type="InterPro" id="IPR020806">
    <property type="entry name" value="PKS_PP-bd"/>
</dbReference>
<dbReference type="Gene3D" id="1.10.1200.10">
    <property type="entry name" value="ACP-like"/>
    <property type="match status" value="2"/>
</dbReference>
<dbReference type="EMBL" id="JAAZQD010000001">
    <property type="protein sequence ID" value="NKZ37383.1"/>
    <property type="molecule type" value="Genomic_DNA"/>
</dbReference>
<dbReference type="NCBIfam" id="NF003417">
    <property type="entry name" value="PRK04813.1"/>
    <property type="match status" value="2"/>
</dbReference>
<dbReference type="CDD" id="cd05930">
    <property type="entry name" value="A_NRPS"/>
    <property type="match status" value="2"/>
</dbReference>
<keyword evidence="1" id="KW-0596">Phosphopantetheine</keyword>
<dbReference type="InterPro" id="IPR001242">
    <property type="entry name" value="Condensation_dom"/>
</dbReference>
<reference evidence="4 5" key="1">
    <citation type="journal article" date="2017" name="Int. J. Syst. Evol. Microbiol.">
        <title>Oleiagrimonas citrea sp. nov., a marine bacterium isolated from tidal flat sediment and emended description of the genus Oleiagrimonas Fang et al. 2015 and Oleiagrimonas soli.</title>
        <authorList>
            <person name="Yang S.H."/>
            <person name="Seo H.S."/>
            <person name="Seong C.N."/>
            <person name="Kwon K.K."/>
        </authorList>
    </citation>
    <scope>NUCLEOTIDE SEQUENCE [LARGE SCALE GENOMIC DNA]</scope>
    <source>
        <strain evidence="4 5">MEBiC09124</strain>
    </source>
</reference>
<dbReference type="Pfam" id="PF13193">
    <property type="entry name" value="AMP-binding_C"/>
    <property type="match status" value="2"/>
</dbReference>
<dbReference type="FunFam" id="3.40.50.12780:FF:000012">
    <property type="entry name" value="Non-ribosomal peptide synthetase"/>
    <property type="match status" value="1"/>
</dbReference>
<dbReference type="SUPFAM" id="SSF47336">
    <property type="entry name" value="ACP-like"/>
    <property type="match status" value="2"/>
</dbReference>
<gene>
    <name evidence="4" type="ORF">HF690_00260</name>
</gene>
<dbReference type="InterPro" id="IPR025110">
    <property type="entry name" value="AMP-bd_C"/>
</dbReference>
<dbReference type="Pfam" id="PF00501">
    <property type="entry name" value="AMP-binding"/>
    <property type="match status" value="2"/>
</dbReference>
<dbReference type="PANTHER" id="PTHR45527">
    <property type="entry name" value="NONRIBOSOMAL PEPTIDE SYNTHETASE"/>
    <property type="match status" value="1"/>
</dbReference>
<dbReference type="FunFam" id="3.30.300.30:FF:000010">
    <property type="entry name" value="Enterobactin synthetase component F"/>
    <property type="match status" value="2"/>
</dbReference>
<dbReference type="Gene3D" id="3.40.50.980">
    <property type="match status" value="2"/>
</dbReference>
<dbReference type="InterPro" id="IPR042099">
    <property type="entry name" value="ANL_N_sf"/>
</dbReference>
<dbReference type="InterPro" id="IPR009081">
    <property type="entry name" value="PP-bd_ACP"/>
</dbReference>
<dbReference type="CDD" id="cd19531">
    <property type="entry name" value="LCL_NRPS-like"/>
    <property type="match status" value="2"/>
</dbReference>
<dbReference type="SMART" id="SM00823">
    <property type="entry name" value="PKS_PP"/>
    <property type="match status" value="2"/>
</dbReference>
<proteinExistence type="predicted"/>
<dbReference type="Gene3D" id="3.30.559.30">
    <property type="entry name" value="Nonribosomal peptide synthetase, condensation domain"/>
    <property type="match status" value="2"/>
</dbReference>
<dbReference type="InterPro" id="IPR036736">
    <property type="entry name" value="ACP-like_sf"/>
</dbReference>
<evidence type="ECO:0000313" key="4">
    <source>
        <dbReference type="EMBL" id="NKZ37383.1"/>
    </source>
</evidence>
<dbReference type="NCBIfam" id="TIGR01733">
    <property type="entry name" value="AA-adenyl-dom"/>
    <property type="match status" value="2"/>
</dbReference>
<evidence type="ECO:0000259" key="3">
    <source>
        <dbReference type="PROSITE" id="PS50075"/>
    </source>
</evidence>
<dbReference type="RefSeq" id="WP_168608061.1">
    <property type="nucleotide sequence ID" value="NZ_JAAZQD010000001.1"/>
</dbReference>
<dbReference type="GO" id="GO:0031177">
    <property type="term" value="F:phosphopantetheine binding"/>
    <property type="evidence" value="ECO:0007669"/>
    <property type="project" value="InterPro"/>
</dbReference>
<comment type="caution">
    <text evidence="4">The sequence shown here is derived from an EMBL/GenBank/DDBJ whole genome shotgun (WGS) entry which is preliminary data.</text>
</comment>
<evidence type="ECO:0000256" key="1">
    <source>
        <dbReference type="ARBA" id="ARBA00022450"/>
    </source>
</evidence>
<evidence type="ECO:0000313" key="5">
    <source>
        <dbReference type="Proteomes" id="UP000541636"/>
    </source>
</evidence>
<dbReference type="Gene3D" id="2.30.38.10">
    <property type="entry name" value="Luciferase, Domain 3"/>
    <property type="match status" value="1"/>
</dbReference>
<keyword evidence="5" id="KW-1185">Reference proteome</keyword>
<dbReference type="FunFam" id="3.40.50.980:FF:000001">
    <property type="entry name" value="Non-ribosomal peptide synthetase"/>
    <property type="match status" value="2"/>
</dbReference>
<organism evidence="4 5">
    <name type="scientific">Oleiagrimonas citrea</name>
    <dbReference type="NCBI Taxonomy" id="1665687"/>
    <lineage>
        <taxon>Bacteria</taxon>
        <taxon>Pseudomonadati</taxon>
        <taxon>Pseudomonadota</taxon>
        <taxon>Gammaproteobacteria</taxon>
        <taxon>Lysobacterales</taxon>
        <taxon>Rhodanobacteraceae</taxon>
        <taxon>Oleiagrimonas</taxon>
    </lineage>
</organism>
<name>A0A846ZI59_9GAMM</name>
<feature type="domain" description="Carrier" evidence="3">
    <location>
        <begin position="982"/>
        <end position="1057"/>
    </location>
</feature>
<dbReference type="InterPro" id="IPR023213">
    <property type="entry name" value="CAT-like_dom_sf"/>
</dbReference>
<dbReference type="PROSITE" id="PS00455">
    <property type="entry name" value="AMP_BINDING"/>
    <property type="match status" value="1"/>
</dbReference>
<dbReference type="SUPFAM" id="SSF52777">
    <property type="entry name" value="CoA-dependent acyltransferases"/>
    <property type="match status" value="4"/>
</dbReference>
<dbReference type="Gene3D" id="3.40.50.12780">
    <property type="entry name" value="N-terminal domain of ligase-like"/>
    <property type="match status" value="1"/>
</dbReference>
<accession>A0A846ZI59</accession>
<dbReference type="PROSITE" id="PS50075">
    <property type="entry name" value="CARRIER"/>
    <property type="match status" value="2"/>
</dbReference>
<dbReference type="Gene3D" id="3.30.300.30">
    <property type="match status" value="2"/>
</dbReference>
<dbReference type="GO" id="GO:0043041">
    <property type="term" value="P:amino acid activation for nonribosomal peptide biosynthetic process"/>
    <property type="evidence" value="ECO:0007669"/>
    <property type="project" value="TreeGrafter"/>
</dbReference>
<keyword evidence="2" id="KW-0597">Phosphoprotein</keyword>
<dbReference type="FunFam" id="3.30.559.10:FF:000012">
    <property type="entry name" value="Non-ribosomal peptide synthetase"/>
    <property type="match status" value="1"/>
</dbReference>
<dbReference type="GO" id="GO:0005737">
    <property type="term" value="C:cytoplasm"/>
    <property type="evidence" value="ECO:0007669"/>
    <property type="project" value="TreeGrafter"/>
</dbReference>
<protein>
    <submittedName>
        <fullName evidence="4">Amino acid adenylation domain-containing protein</fullName>
    </submittedName>
</protein>
<dbReference type="InterPro" id="IPR045851">
    <property type="entry name" value="AMP-bd_C_sf"/>
</dbReference>
<dbReference type="InterPro" id="IPR010071">
    <property type="entry name" value="AA_adenyl_dom"/>
</dbReference>
<dbReference type="InterPro" id="IPR000873">
    <property type="entry name" value="AMP-dep_synth/lig_dom"/>
</dbReference>
<dbReference type="InterPro" id="IPR020845">
    <property type="entry name" value="AMP-binding_CS"/>
</dbReference>
<evidence type="ECO:0000256" key="2">
    <source>
        <dbReference type="ARBA" id="ARBA00022553"/>
    </source>
</evidence>
<dbReference type="Pfam" id="PF00550">
    <property type="entry name" value="PP-binding"/>
    <property type="match status" value="2"/>
</dbReference>
<dbReference type="GO" id="GO:0044550">
    <property type="term" value="P:secondary metabolite biosynthetic process"/>
    <property type="evidence" value="ECO:0007669"/>
    <property type="project" value="UniProtKB-ARBA"/>
</dbReference>